<dbReference type="KEGG" id="cci:CC1G_08359"/>
<dbReference type="EMBL" id="AACS02000007">
    <property type="protein sequence ID" value="EAU90086.1"/>
    <property type="molecule type" value="Genomic_DNA"/>
</dbReference>
<dbReference type="RefSeq" id="XP_001831755.1">
    <property type="nucleotide sequence ID" value="XM_001831703.1"/>
</dbReference>
<reference evidence="2 3" key="1">
    <citation type="journal article" date="2010" name="Proc. Natl. Acad. Sci. U.S.A.">
        <title>Insights into evolution of multicellular fungi from the assembled chromosomes of the mushroom Coprinopsis cinerea (Coprinus cinereus).</title>
        <authorList>
            <person name="Stajich J.E."/>
            <person name="Wilke S.K."/>
            <person name="Ahren D."/>
            <person name="Au C.H."/>
            <person name="Birren B.W."/>
            <person name="Borodovsky M."/>
            <person name="Burns C."/>
            <person name="Canback B."/>
            <person name="Casselton L.A."/>
            <person name="Cheng C.K."/>
            <person name="Deng J."/>
            <person name="Dietrich F.S."/>
            <person name="Fargo D.C."/>
            <person name="Farman M.L."/>
            <person name="Gathman A.C."/>
            <person name="Goldberg J."/>
            <person name="Guigo R."/>
            <person name="Hoegger P.J."/>
            <person name="Hooker J.B."/>
            <person name="Huggins A."/>
            <person name="James T.Y."/>
            <person name="Kamada T."/>
            <person name="Kilaru S."/>
            <person name="Kodira C."/>
            <person name="Kues U."/>
            <person name="Kupfer D."/>
            <person name="Kwan H.S."/>
            <person name="Lomsadze A."/>
            <person name="Li W."/>
            <person name="Lilly W.W."/>
            <person name="Ma L.J."/>
            <person name="Mackey A.J."/>
            <person name="Manning G."/>
            <person name="Martin F."/>
            <person name="Muraguchi H."/>
            <person name="Natvig D.O."/>
            <person name="Palmerini H."/>
            <person name="Ramesh M.A."/>
            <person name="Rehmeyer C.J."/>
            <person name="Roe B.A."/>
            <person name="Shenoy N."/>
            <person name="Stanke M."/>
            <person name="Ter-Hovhannisyan V."/>
            <person name="Tunlid A."/>
            <person name="Velagapudi R."/>
            <person name="Vision T.J."/>
            <person name="Zeng Q."/>
            <person name="Zolan M.E."/>
            <person name="Pukkila P.J."/>
        </authorList>
    </citation>
    <scope>NUCLEOTIDE SEQUENCE [LARGE SCALE GENOMIC DNA]</scope>
    <source>
        <strain evidence="3">Okayama-7 / 130 / ATCC MYA-4618 / FGSC 9003</strain>
    </source>
</reference>
<keyword evidence="3" id="KW-1185">Reference proteome</keyword>
<sequence>MSSNKAFGDFVLIDTAYKRFTHSLATALAYSRQFNFRRLESPTYGPWGMVFHELASKISPQVICIPQYTYTSSPTTNPASHNDSINTLTPQNYQERIPDYALVWLAAELRKGMKHAFKQLPLGRAWRAFDIPLHEQVPRGYMAIPKADDSLYDDPVNWHLLKVTHQHTLSLGEMKRSAGRRKPTAKSFFEDLGSLMLKGMFCAQEQADLAFEVEEDETQRIILVVGVGEWWSFRIDCRDKTIKTEDLYKGEEYAFLDTLHSNSSRTTIPPPGRDSQDSQRPKALNTDFVLARGHRKVDAHSDIAADYDGSWDDVEEPEEASVDVGEDDLSLLTDSGPDSGESDDDFDEANRSFSAYLNLLRISPQRPTGQGSKKKGRPSAPPVRYLNNLAQGRHWGAKLVWKLRDALPYPNVWSRPILWGTPASNQRTYLIKELLKVEAKRLEEKFPGTPVPEQDFDFSSSYEN</sequence>
<protein>
    <submittedName>
        <fullName evidence="2">Uncharacterized protein</fullName>
    </submittedName>
</protein>
<dbReference type="GeneID" id="6008230"/>
<feature type="region of interest" description="Disordered" evidence="1">
    <location>
        <begin position="261"/>
        <end position="282"/>
    </location>
</feature>
<dbReference type="VEuPathDB" id="FungiDB:CC1G_08359"/>
<feature type="region of interest" description="Disordered" evidence="1">
    <location>
        <begin position="307"/>
        <end position="347"/>
    </location>
</feature>
<evidence type="ECO:0000256" key="1">
    <source>
        <dbReference type="SAM" id="MobiDB-lite"/>
    </source>
</evidence>
<comment type="caution">
    <text evidence="2">The sequence shown here is derived from an EMBL/GenBank/DDBJ whole genome shotgun (WGS) entry which is preliminary data.</text>
</comment>
<gene>
    <name evidence="2" type="ORF">CC1G_08359</name>
</gene>
<proteinExistence type="predicted"/>
<dbReference type="InParanoid" id="A8NAA3"/>
<dbReference type="AlphaFoldDB" id="A8NAA3"/>
<dbReference type="OMA" id="NTHAKSM"/>
<feature type="compositionally biased region" description="Acidic residues" evidence="1">
    <location>
        <begin position="309"/>
        <end position="329"/>
    </location>
</feature>
<name>A8NAA3_COPC7</name>
<dbReference type="OrthoDB" id="3068231at2759"/>
<organism evidence="2 3">
    <name type="scientific">Coprinopsis cinerea (strain Okayama-7 / 130 / ATCC MYA-4618 / FGSC 9003)</name>
    <name type="common">Inky cap fungus</name>
    <name type="synonym">Hormographiella aspergillata</name>
    <dbReference type="NCBI Taxonomy" id="240176"/>
    <lineage>
        <taxon>Eukaryota</taxon>
        <taxon>Fungi</taxon>
        <taxon>Dikarya</taxon>
        <taxon>Basidiomycota</taxon>
        <taxon>Agaricomycotina</taxon>
        <taxon>Agaricomycetes</taxon>
        <taxon>Agaricomycetidae</taxon>
        <taxon>Agaricales</taxon>
        <taxon>Agaricineae</taxon>
        <taxon>Psathyrellaceae</taxon>
        <taxon>Coprinopsis</taxon>
    </lineage>
</organism>
<evidence type="ECO:0000313" key="2">
    <source>
        <dbReference type="EMBL" id="EAU90086.1"/>
    </source>
</evidence>
<accession>A8NAA3</accession>
<feature type="region of interest" description="Disordered" evidence="1">
    <location>
        <begin position="364"/>
        <end position="383"/>
    </location>
</feature>
<evidence type="ECO:0000313" key="3">
    <source>
        <dbReference type="Proteomes" id="UP000001861"/>
    </source>
</evidence>
<dbReference type="Proteomes" id="UP000001861">
    <property type="component" value="Unassembled WGS sequence"/>
</dbReference>